<evidence type="ECO:0000313" key="2">
    <source>
        <dbReference type="Proteomes" id="UP000547011"/>
    </source>
</evidence>
<name>A0A7W6INV9_9HYPH</name>
<organism evidence="1 2">
    <name type="scientific">Devosia subaequoris</name>
    <dbReference type="NCBI Taxonomy" id="395930"/>
    <lineage>
        <taxon>Bacteria</taxon>
        <taxon>Pseudomonadati</taxon>
        <taxon>Pseudomonadota</taxon>
        <taxon>Alphaproteobacteria</taxon>
        <taxon>Hyphomicrobiales</taxon>
        <taxon>Devosiaceae</taxon>
        <taxon>Devosia</taxon>
    </lineage>
</organism>
<gene>
    <name evidence="1" type="ORF">GGR20_002666</name>
</gene>
<keyword evidence="2" id="KW-1185">Reference proteome</keyword>
<dbReference type="AlphaFoldDB" id="A0A7W6INV9"/>
<protein>
    <submittedName>
        <fullName evidence="1">Uncharacterized protein</fullName>
    </submittedName>
</protein>
<sequence length="182" mass="20850">MSATITLTDCAALIFAPDGRSFDNMAELSHRMKFGHVLEYTKLNALPDKALPFFLIHYGVIDPLKQRLLRGLRATDEPLRKYAPIICIIPQGPRHQMVPQVEMGFDDVVFLSDTIEQISKTLTDQLGREVLYIDSPHYFGPDRRRLERVSRGDPRRVPGGTEHRRIRVLRDPQQGIQANYLN</sequence>
<proteinExistence type="predicted"/>
<dbReference type="Proteomes" id="UP000547011">
    <property type="component" value="Unassembled WGS sequence"/>
</dbReference>
<evidence type="ECO:0000313" key="1">
    <source>
        <dbReference type="EMBL" id="MBB4053010.1"/>
    </source>
</evidence>
<reference evidence="1 2" key="1">
    <citation type="submission" date="2020-08" db="EMBL/GenBank/DDBJ databases">
        <title>Genomic Encyclopedia of Type Strains, Phase IV (KMG-IV): sequencing the most valuable type-strain genomes for metagenomic binning, comparative biology and taxonomic classification.</title>
        <authorList>
            <person name="Goeker M."/>
        </authorList>
    </citation>
    <scope>NUCLEOTIDE SEQUENCE [LARGE SCALE GENOMIC DNA]</scope>
    <source>
        <strain evidence="1 2">DSM 23447</strain>
    </source>
</reference>
<dbReference type="EMBL" id="JACIEW010000006">
    <property type="protein sequence ID" value="MBB4053010.1"/>
    <property type="molecule type" value="Genomic_DNA"/>
</dbReference>
<accession>A0A7W6INV9</accession>
<dbReference type="RefSeq" id="WP_183311803.1">
    <property type="nucleotide sequence ID" value="NZ_JACIEW010000006.1"/>
</dbReference>
<comment type="caution">
    <text evidence="1">The sequence shown here is derived from an EMBL/GenBank/DDBJ whole genome shotgun (WGS) entry which is preliminary data.</text>
</comment>